<keyword evidence="3" id="KW-1185">Reference proteome</keyword>
<evidence type="ECO:0000313" key="3">
    <source>
        <dbReference type="Proteomes" id="UP000799424"/>
    </source>
</evidence>
<protein>
    <submittedName>
        <fullName evidence="2">Uncharacterized protein</fullName>
    </submittedName>
</protein>
<feature type="region of interest" description="Disordered" evidence="1">
    <location>
        <begin position="79"/>
        <end position="99"/>
    </location>
</feature>
<evidence type="ECO:0000313" key="2">
    <source>
        <dbReference type="EMBL" id="KAF2821338.1"/>
    </source>
</evidence>
<accession>A0A6A6ZKC6</accession>
<reference evidence="2" key="1">
    <citation type="journal article" date="2020" name="Stud. Mycol.">
        <title>101 Dothideomycetes genomes: a test case for predicting lifestyles and emergence of pathogens.</title>
        <authorList>
            <person name="Haridas S."/>
            <person name="Albert R."/>
            <person name="Binder M."/>
            <person name="Bloem J."/>
            <person name="Labutti K."/>
            <person name="Salamov A."/>
            <person name="Andreopoulos B."/>
            <person name="Baker S."/>
            <person name="Barry K."/>
            <person name="Bills G."/>
            <person name="Bluhm B."/>
            <person name="Cannon C."/>
            <person name="Castanera R."/>
            <person name="Culley D."/>
            <person name="Daum C."/>
            <person name="Ezra D."/>
            <person name="Gonzalez J."/>
            <person name="Henrissat B."/>
            <person name="Kuo A."/>
            <person name="Liang C."/>
            <person name="Lipzen A."/>
            <person name="Lutzoni F."/>
            <person name="Magnuson J."/>
            <person name="Mondo S."/>
            <person name="Nolan M."/>
            <person name="Ohm R."/>
            <person name="Pangilinan J."/>
            <person name="Park H.-J."/>
            <person name="Ramirez L."/>
            <person name="Alfaro M."/>
            <person name="Sun H."/>
            <person name="Tritt A."/>
            <person name="Yoshinaga Y."/>
            <person name="Zwiers L.-H."/>
            <person name="Turgeon B."/>
            <person name="Goodwin S."/>
            <person name="Spatafora J."/>
            <person name="Crous P."/>
            <person name="Grigoriev I."/>
        </authorList>
    </citation>
    <scope>NUCLEOTIDE SEQUENCE</scope>
    <source>
        <strain evidence="2">CBS 113818</strain>
    </source>
</reference>
<dbReference type="OrthoDB" id="3798561at2759"/>
<dbReference type="EMBL" id="MU006237">
    <property type="protein sequence ID" value="KAF2821338.1"/>
    <property type="molecule type" value="Genomic_DNA"/>
</dbReference>
<evidence type="ECO:0000256" key="1">
    <source>
        <dbReference type="SAM" id="MobiDB-lite"/>
    </source>
</evidence>
<sequence length="159" mass="17604">MLVNKTPATKAAAATLNFDTANPFDTDDDIFESVKTQDYSVVLSLLTTTPVKEYEDVAVAKRELKKVLGDDTEIIERLPTRLSQDPNNPGQLRSGDPHKPASDMRIVLSILMEFLFGVLFCCDGCGVGKTHEYISHIIAVRPILKRTLVVCLKNLVKKT</sequence>
<organism evidence="2 3">
    <name type="scientific">Ophiobolus disseminans</name>
    <dbReference type="NCBI Taxonomy" id="1469910"/>
    <lineage>
        <taxon>Eukaryota</taxon>
        <taxon>Fungi</taxon>
        <taxon>Dikarya</taxon>
        <taxon>Ascomycota</taxon>
        <taxon>Pezizomycotina</taxon>
        <taxon>Dothideomycetes</taxon>
        <taxon>Pleosporomycetidae</taxon>
        <taxon>Pleosporales</taxon>
        <taxon>Pleosporineae</taxon>
        <taxon>Phaeosphaeriaceae</taxon>
        <taxon>Ophiobolus</taxon>
    </lineage>
</organism>
<dbReference type="AlphaFoldDB" id="A0A6A6ZKC6"/>
<dbReference type="Proteomes" id="UP000799424">
    <property type="component" value="Unassembled WGS sequence"/>
</dbReference>
<proteinExistence type="predicted"/>
<gene>
    <name evidence="2" type="ORF">CC86DRAFT_373691</name>
</gene>
<name>A0A6A6ZKC6_9PLEO</name>
<feature type="compositionally biased region" description="Polar residues" evidence="1">
    <location>
        <begin position="81"/>
        <end position="91"/>
    </location>
</feature>